<evidence type="ECO:0000313" key="2">
    <source>
        <dbReference type="Proteomes" id="UP000078486"/>
    </source>
</evidence>
<dbReference type="RefSeq" id="WP_068773170.1">
    <property type="nucleotide sequence ID" value="NZ_KV441847.1"/>
</dbReference>
<gene>
    <name evidence="1" type="ORF">AW736_25890</name>
</gene>
<dbReference type="Proteomes" id="UP000078486">
    <property type="component" value="Unassembled WGS sequence"/>
</dbReference>
<dbReference type="InterPro" id="IPR017853">
    <property type="entry name" value="GH"/>
</dbReference>
<dbReference type="SUPFAM" id="SSF51445">
    <property type="entry name" value="(Trans)glycosidases"/>
    <property type="match status" value="1"/>
</dbReference>
<dbReference type="InterPro" id="IPR013785">
    <property type="entry name" value="Aldolase_TIM"/>
</dbReference>
<dbReference type="GO" id="GO:0004557">
    <property type="term" value="F:alpha-galactosidase activity"/>
    <property type="evidence" value="ECO:0007669"/>
    <property type="project" value="InterPro"/>
</dbReference>
<dbReference type="CDD" id="cd14791">
    <property type="entry name" value="GH36"/>
    <property type="match status" value="1"/>
</dbReference>
<dbReference type="Gene3D" id="3.20.20.70">
    <property type="entry name" value="Aldolase class I"/>
    <property type="match status" value="1"/>
</dbReference>
<dbReference type="Gene3D" id="2.70.98.60">
    <property type="entry name" value="alpha-galactosidase from lactobacil brevis"/>
    <property type="match status" value="1"/>
</dbReference>
<comment type="caution">
    <text evidence="1">The sequence shown here is derived from an EMBL/GenBank/DDBJ whole genome shotgun (WGS) entry which is preliminary data.</text>
</comment>
<organism evidence="1 2">
    <name type="scientific">Termitidicoccus mucosus</name>
    <dbReference type="NCBI Taxonomy" id="1184151"/>
    <lineage>
        <taxon>Bacteria</taxon>
        <taxon>Pseudomonadati</taxon>
        <taxon>Verrucomicrobiota</taxon>
        <taxon>Opitutia</taxon>
        <taxon>Opitutales</taxon>
        <taxon>Opitutaceae</taxon>
        <taxon>Termitidicoccus</taxon>
    </lineage>
</organism>
<dbReference type="InterPro" id="IPR002252">
    <property type="entry name" value="Glyco_hydro_36"/>
</dbReference>
<dbReference type="Pfam" id="PF02065">
    <property type="entry name" value="Melibiase"/>
    <property type="match status" value="1"/>
</dbReference>
<dbReference type="OrthoDB" id="9758822at2"/>
<accession>A0A178ICP0</accession>
<proteinExistence type="predicted"/>
<evidence type="ECO:0000313" key="1">
    <source>
        <dbReference type="EMBL" id="OAM86917.1"/>
    </source>
</evidence>
<sequence length="724" mass="78509">MPLRLQARHQLADIVVRYHAPHDAPGAWGLSLVPAAIENQAVAPRENLGTPPVLALPGAFLPIRAWEVAPLVALHRRGDPLPPAFSNGRTLLASPTAQTLAVRDHAALRENGVTTLRTALASPGGLVCIHDIVHHDGDRALVIRITLRNDGAAPLTLDFAASFCLGGITPFAADDAPGRLHLHRFRSAWSAEARHERRSIEELHLERTWSGHGIQVERISQAGSMPVNGWHPFAAVEDAAAGVFWAAQLAAAGSWQLELFRRADQLALAGGLADRHAGEWGKTLRPGETLALPDAFVTAVAGTLDDACARLTALQRHPLAAQPPGERELPVIFNEWCSSWGAPTHDSLTALAGTLAARAGGAVKYLVIDDGWAERPSRGFQQNGDWLVNRAAFPAGLRATADAIRARGLVPGLWFEFEAVNPGSRAWDETSHQLHRDGAPLQVGNRRFWDFRDPWVHDFLAGRVTALLRDSRIGYLKIDHNDTLGPGVDGPESPGENLRRHLAGVQQFLVRLRDGLPDLVIETCASGGHRLEPSWLALSALGSATDAHETPDIPVIAASRPRLILPAQSQIWAVLRASDSPQRLAYSLAATFLGRMCLSGDIGALDETQWGLVRDGLAAYREAVPLIRDGQWRTRRETGPSWQHPRGWQLAAARDEAAQTVLVVWHRFAGGQNEVTHALPAPGAWRLAREFSERPAVALDGGALTLADTREWTGGVALLRRETR</sequence>
<dbReference type="PRINTS" id="PR00743">
    <property type="entry name" value="GLHYDRLASE36"/>
</dbReference>
<keyword evidence="2" id="KW-1185">Reference proteome</keyword>
<name>A0A178ICP0_9BACT</name>
<dbReference type="EMBL" id="LRRQ01000191">
    <property type="protein sequence ID" value="OAM86917.1"/>
    <property type="molecule type" value="Genomic_DNA"/>
</dbReference>
<dbReference type="STRING" id="1184151.AW736_25890"/>
<evidence type="ECO:0008006" key="3">
    <source>
        <dbReference type="Google" id="ProtNLM"/>
    </source>
</evidence>
<dbReference type="AlphaFoldDB" id="A0A178ICP0"/>
<dbReference type="InterPro" id="IPR038417">
    <property type="entry name" value="Alpga-gal_N_sf"/>
</dbReference>
<protein>
    <recommendedName>
        <fullName evidence="3">Alpha-galactosidase</fullName>
    </recommendedName>
</protein>
<dbReference type="GO" id="GO:0016052">
    <property type="term" value="P:carbohydrate catabolic process"/>
    <property type="evidence" value="ECO:0007669"/>
    <property type="project" value="InterPro"/>
</dbReference>
<reference evidence="1 2" key="1">
    <citation type="submission" date="2016-01" db="EMBL/GenBank/DDBJ databases">
        <title>High potential of lignocellulose degradation of a new Verrucomicrobia species.</title>
        <authorList>
            <person name="Wang Y."/>
            <person name="Shi Y."/>
            <person name="Qiu Z."/>
            <person name="Liu S."/>
            <person name="Yang H."/>
        </authorList>
    </citation>
    <scope>NUCLEOTIDE SEQUENCE [LARGE SCALE GENOMIC DNA]</scope>
    <source>
        <strain evidence="1 2">TSB47</strain>
    </source>
</reference>